<gene>
    <name evidence="2" type="ORF">FQN60_015387</name>
</gene>
<evidence type="ECO:0000313" key="3">
    <source>
        <dbReference type="Proteomes" id="UP000327493"/>
    </source>
</evidence>
<protein>
    <submittedName>
        <fullName evidence="2">Uncharacterized protein</fullName>
    </submittedName>
</protein>
<dbReference type="Proteomes" id="UP000327493">
    <property type="component" value="Chromosome 18"/>
</dbReference>
<evidence type="ECO:0000256" key="1">
    <source>
        <dbReference type="SAM" id="MobiDB-lite"/>
    </source>
</evidence>
<dbReference type="EMBL" id="VOFY01000018">
    <property type="protein sequence ID" value="KAA8582841.1"/>
    <property type="molecule type" value="Genomic_DNA"/>
</dbReference>
<reference evidence="2 3" key="1">
    <citation type="submission" date="2019-08" db="EMBL/GenBank/DDBJ databases">
        <title>A chromosome-level genome assembly, high-density linkage maps, and genome scans reveal the genomic architecture of hybrid incompatibilities underlying speciation via character displacement in darters (Percidae: Etheostominae).</title>
        <authorList>
            <person name="Moran R.L."/>
            <person name="Catchen J.M."/>
            <person name="Fuller R.C."/>
        </authorList>
    </citation>
    <scope>NUCLEOTIDE SEQUENCE [LARGE SCALE GENOMIC DNA]</scope>
    <source>
        <strain evidence="2">EspeVRDwgs_2016</strain>
        <tissue evidence="2">Muscle</tissue>
    </source>
</reference>
<dbReference type="Gene3D" id="3.40.30.10">
    <property type="entry name" value="Glutaredoxin"/>
    <property type="match status" value="1"/>
</dbReference>
<feature type="non-terminal residue" evidence="2">
    <location>
        <position position="273"/>
    </location>
</feature>
<organism evidence="2 3">
    <name type="scientific">Etheostoma spectabile</name>
    <name type="common">orangethroat darter</name>
    <dbReference type="NCBI Taxonomy" id="54343"/>
    <lineage>
        <taxon>Eukaryota</taxon>
        <taxon>Metazoa</taxon>
        <taxon>Chordata</taxon>
        <taxon>Craniata</taxon>
        <taxon>Vertebrata</taxon>
        <taxon>Euteleostomi</taxon>
        <taxon>Actinopterygii</taxon>
        <taxon>Neopterygii</taxon>
        <taxon>Teleostei</taxon>
        <taxon>Neoteleostei</taxon>
        <taxon>Acanthomorphata</taxon>
        <taxon>Eupercaria</taxon>
        <taxon>Perciformes</taxon>
        <taxon>Percoidei</taxon>
        <taxon>Percidae</taxon>
        <taxon>Etheostomatinae</taxon>
        <taxon>Etheostoma</taxon>
    </lineage>
</organism>
<dbReference type="AlphaFoldDB" id="A0A5J5CTT0"/>
<dbReference type="SUPFAM" id="SSF52833">
    <property type="entry name" value="Thioredoxin-like"/>
    <property type="match status" value="1"/>
</dbReference>
<sequence>MTMSLCPHTDSLETFVPDKITPLLGLMAAGTDFYRSLGVKKKSEAEDLWQKFYQVSGTPSWSVWTEERDSGSVPGSGSEAAAGPHQTFRVTAVTRPRGQAGGQSGELTFNLTVLLEARAVRVLVVSFGGLEGAQVWREQTGCTFDMLLDPQRTVYRSFGLGSSYFKVMRFGCLLTYSEYRAVDRDFPDVPPHLLEDLYQMGGDYLLDDKGSVLLSHPSKDPMDRPSVTDILRAADPAGGSLGYITDTTEEEQVFDVDDVTSRTHDTMKRCDRE</sequence>
<name>A0A5J5CTT0_9PERO</name>
<evidence type="ECO:0000313" key="2">
    <source>
        <dbReference type="EMBL" id="KAA8582841.1"/>
    </source>
</evidence>
<keyword evidence="3" id="KW-1185">Reference proteome</keyword>
<accession>A0A5J5CTT0</accession>
<comment type="caution">
    <text evidence="2">The sequence shown here is derived from an EMBL/GenBank/DDBJ whole genome shotgun (WGS) entry which is preliminary data.</text>
</comment>
<dbReference type="Pfam" id="PF13911">
    <property type="entry name" value="AhpC-TSA_2"/>
    <property type="match status" value="1"/>
</dbReference>
<proteinExistence type="predicted"/>
<dbReference type="InterPro" id="IPR032801">
    <property type="entry name" value="PXL2A/B/C"/>
</dbReference>
<feature type="region of interest" description="Disordered" evidence="1">
    <location>
        <begin position="66"/>
        <end position="85"/>
    </location>
</feature>
<dbReference type="InterPro" id="IPR036249">
    <property type="entry name" value="Thioredoxin-like_sf"/>
</dbReference>